<keyword evidence="4" id="KW-1133">Transmembrane helix</keyword>
<dbReference type="Pfam" id="PF14449">
    <property type="entry name" value="PT-TG"/>
    <property type="match status" value="1"/>
</dbReference>
<evidence type="ECO:0000256" key="4">
    <source>
        <dbReference type="SAM" id="Phobius"/>
    </source>
</evidence>
<dbReference type="InterPro" id="IPR025338">
    <property type="entry name" value="DUF4244"/>
</dbReference>
<dbReference type="RefSeq" id="WP_076525266.1">
    <property type="nucleotide sequence ID" value="NZ_CP048103.1"/>
</dbReference>
<feature type="transmembrane region" description="Helical" evidence="4">
    <location>
        <begin position="20"/>
        <end position="38"/>
    </location>
</feature>
<feature type="compositionally biased region" description="Basic and acidic residues" evidence="3">
    <location>
        <begin position="80"/>
        <end position="92"/>
    </location>
</feature>
<dbReference type="EMBL" id="FTOD01000007">
    <property type="protein sequence ID" value="SIS89957.1"/>
    <property type="molecule type" value="Genomic_DNA"/>
</dbReference>
<keyword evidence="4" id="KW-0812">Transmembrane</keyword>
<keyword evidence="7" id="KW-1185">Reference proteome</keyword>
<feature type="domain" description="Pre-toxin TG" evidence="5">
    <location>
        <begin position="106"/>
        <end position="176"/>
    </location>
</feature>
<keyword evidence="2" id="KW-0964">Secreted</keyword>
<dbReference type="OrthoDB" id="2666939at2"/>
<comment type="subcellular location">
    <subcellularLocation>
        <location evidence="1">Secreted</location>
    </subcellularLocation>
</comment>
<evidence type="ECO:0000256" key="2">
    <source>
        <dbReference type="ARBA" id="ARBA00022525"/>
    </source>
</evidence>
<evidence type="ECO:0000256" key="3">
    <source>
        <dbReference type="SAM" id="MobiDB-lite"/>
    </source>
</evidence>
<dbReference type="Proteomes" id="UP000186795">
    <property type="component" value="Unassembled WGS sequence"/>
</dbReference>
<feature type="region of interest" description="Disordered" evidence="3">
    <location>
        <begin position="60"/>
        <end position="92"/>
    </location>
</feature>
<organism evidence="6 7">
    <name type="scientific">Kroppenstedtia eburnea</name>
    <dbReference type="NCBI Taxonomy" id="714067"/>
    <lineage>
        <taxon>Bacteria</taxon>
        <taxon>Bacillati</taxon>
        <taxon>Bacillota</taxon>
        <taxon>Bacilli</taxon>
        <taxon>Bacillales</taxon>
        <taxon>Thermoactinomycetaceae</taxon>
        <taxon>Kroppenstedtia</taxon>
    </lineage>
</organism>
<protein>
    <recommendedName>
        <fullName evidence="5">Pre-toxin TG domain-containing protein</fullName>
    </recommendedName>
</protein>
<gene>
    <name evidence="6" type="ORF">SAMN05421790_10770</name>
</gene>
<evidence type="ECO:0000313" key="6">
    <source>
        <dbReference type="EMBL" id="SIS89957.1"/>
    </source>
</evidence>
<evidence type="ECO:0000259" key="5">
    <source>
        <dbReference type="Pfam" id="PF14449"/>
    </source>
</evidence>
<dbReference type="AlphaFoldDB" id="A0A1N7MV09"/>
<dbReference type="Pfam" id="PF14029">
    <property type="entry name" value="DUF4244"/>
    <property type="match status" value="1"/>
</dbReference>
<reference evidence="7" key="1">
    <citation type="submission" date="2017-01" db="EMBL/GenBank/DDBJ databases">
        <authorList>
            <person name="Varghese N."/>
            <person name="Submissions S."/>
        </authorList>
    </citation>
    <scope>NUCLEOTIDE SEQUENCE [LARGE SCALE GENOMIC DNA]</scope>
    <source>
        <strain evidence="7">DSM 45196</strain>
    </source>
</reference>
<proteinExistence type="predicted"/>
<dbReference type="GO" id="GO:0005576">
    <property type="term" value="C:extracellular region"/>
    <property type="evidence" value="ECO:0007669"/>
    <property type="project" value="UniProtKB-SubCell"/>
</dbReference>
<keyword evidence="4" id="KW-0472">Membrane</keyword>
<evidence type="ECO:0000256" key="1">
    <source>
        <dbReference type="ARBA" id="ARBA00004613"/>
    </source>
</evidence>
<name>A0A1N7MV09_9BACL</name>
<sequence length="299" mass="32471">MRNRWASFIRSRKGAQTVEYIIILVAGALLAGLLYNFLSGGELQQTLKTKIEQIIAGDVSGGKAPEQGKTPEVKPQPKPKAAEKQEPKKKDKPLWKKVVDNKYVKEGADFALDSIPVVSNIKSGYEAVTGKDIYGNKLSKTDRAIAATGVFFPGAKHVKRGAKIADKGFDLVKGTKKNKGVKREGCACPKGPKKPVEKGVNWKSTKKFGHTFSRHGAGDKNTNRLRGRAASTNQEQGQWLDNQKAAEFLDSLGEVKEVTEVNLPKGLGQIITPSGEIVEATKIRVVPSPTGIKTAFPIR</sequence>
<dbReference type="InterPro" id="IPR027797">
    <property type="entry name" value="PT-TG_dom"/>
</dbReference>
<accession>A0A1N7MV09</accession>
<evidence type="ECO:0000313" key="7">
    <source>
        <dbReference type="Proteomes" id="UP000186795"/>
    </source>
</evidence>